<dbReference type="InterPro" id="IPR010572">
    <property type="entry name" value="Tail_dom"/>
</dbReference>
<name>A0AAE3VCT8_9FIRM</name>
<evidence type="ECO:0000313" key="2">
    <source>
        <dbReference type="EMBL" id="MDQ0153605.1"/>
    </source>
</evidence>
<gene>
    <name evidence="2" type="ORF">J2S20_002326</name>
</gene>
<proteinExistence type="predicted"/>
<feature type="domain" description="Tail spike" evidence="1">
    <location>
        <begin position="128"/>
        <end position="326"/>
    </location>
</feature>
<dbReference type="Pfam" id="PF06605">
    <property type="entry name" value="Prophage_tail"/>
    <property type="match status" value="1"/>
</dbReference>
<reference evidence="2" key="1">
    <citation type="submission" date="2023-07" db="EMBL/GenBank/DDBJ databases">
        <title>Genomic Encyclopedia of Type Strains, Phase IV (KMG-IV): sequencing the most valuable type-strain genomes for metagenomic binning, comparative biology and taxonomic classification.</title>
        <authorList>
            <person name="Goeker M."/>
        </authorList>
    </citation>
    <scope>NUCLEOTIDE SEQUENCE</scope>
    <source>
        <strain evidence="2">DSM 19659</strain>
    </source>
</reference>
<dbReference type="EMBL" id="JAUSTO010000025">
    <property type="protein sequence ID" value="MDQ0153605.1"/>
    <property type="molecule type" value="Genomic_DNA"/>
</dbReference>
<evidence type="ECO:0000313" key="3">
    <source>
        <dbReference type="Proteomes" id="UP001241537"/>
    </source>
</evidence>
<dbReference type="InterPro" id="IPR007119">
    <property type="entry name" value="Phage_tail_spike_N"/>
</dbReference>
<dbReference type="AlphaFoldDB" id="A0AAE3VCT8"/>
<dbReference type="RefSeq" id="WP_307255490.1">
    <property type="nucleotide sequence ID" value="NZ_JAUSTO010000025.1"/>
</dbReference>
<dbReference type="Proteomes" id="UP001241537">
    <property type="component" value="Unassembled WGS sequence"/>
</dbReference>
<organism evidence="2 3">
    <name type="scientific">Moryella indoligenes</name>
    <dbReference type="NCBI Taxonomy" id="371674"/>
    <lineage>
        <taxon>Bacteria</taxon>
        <taxon>Bacillati</taxon>
        <taxon>Bacillota</taxon>
        <taxon>Clostridia</taxon>
        <taxon>Lachnospirales</taxon>
        <taxon>Lachnospiraceae</taxon>
        <taxon>Moryella</taxon>
    </lineage>
</organism>
<protein>
    <submittedName>
        <fullName evidence="2">Phage minor structural protein</fullName>
    </submittedName>
</protein>
<accession>A0AAE3VCT8</accession>
<sequence length="636" mass="69927">MTEERNGKFELKMEYPVTGAHFGDIKYSAIIVAVPAQGRKQQAFRIYDVSKELNGRVKVYAEHISYQLSFVPLIPFTAGSLKQTMESLNKMAAEPCPFTFKADFDANSSFAMPAPSSIRSYLGGRRGSILDIYGGEYEWDNYAVTLHKARGADRGVSIAYGKNLTQLQQEENIANTYTGIYPYYKGSDEDNAQMITLPEKVLQSENAGKFPYHRTVVKDFSSEFESLPTVDQLRNYTKQYMKANRIGVPAVNLKVGFINLADTEEYKDIIQLEQVSLCDTVSIRFAKLGVDTKAKVITTTWDVLKDRYVSIELGDARSTLADTVEQQIGQAVAVLPTINQVQGKIDRATGVLNAGLGGHVIINRNEQGWANEILFMDSANAALAHNVLRINQHGLGFSTTGYGGPYRNAWTIDGELDADFIRSGSIVLGGKTYNQTGEIIVKDGSGRVVCRMGQDGVIISSGKIQSPSIEGGSISIGENFKVDSSGALTANNGLYKGSIEGSEIKGGRIEGAEIEAGTGLFHADDEEVRLGPFFTFSTIEGDYIALKEQEAGLGSNRDFHFWTGWSGGYPNVQDPEDVLHAYGTVITKDHMYAQEMYLSDPIFEGRKGWWGVGESIADIYSRIRRLEEAEGNGEVE</sequence>
<dbReference type="NCBIfam" id="TIGR01665">
    <property type="entry name" value="put_anti_recept"/>
    <property type="match status" value="1"/>
</dbReference>
<comment type="caution">
    <text evidence="2">The sequence shown here is derived from an EMBL/GenBank/DDBJ whole genome shotgun (WGS) entry which is preliminary data.</text>
</comment>
<evidence type="ECO:0000259" key="1">
    <source>
        <dbReference type="Pfam" id="PF06605"/>
    </source>
</evidence>
<keyword evidence="3" id="KW-1185">Reference proteome</keyword>